<dbReference type="EMBL" id="JAHUTI010032498">
    <property type="protein sequence ID" value="MED6243063.1"/>
    <property type="molecule type" value="Genomic_DNA"/>
</dbReference>
<comment type="caution">
    <text evidence="2">The sequence shown here is derived from an EMBL/GenBank/DDBJ whole genome shotgun (WGS) entry which is preliminary data.</text>
</comment>
<gene>
    <name evidence="2" type="ORF">ATANTOWER_014353</name>
</gene>
<proteinExistence type="predicted"/>
<evidence type="ECO:0000313" key="2">
    <source>
        <dbReference type="EMBL" id="MED6243063.1"/>
    </source>
</evidence>
<reference evidence="2 3" key="1">
    <citation type="submission" date="2021-07" db="EMBL/GenBank/DDBJ databases">
        <authorList>
            <person name="Palmer J.M."/>
        </authorList>
    </citation>
    <scope>NUCLEOTIDE SEQUENCE [LARGE SCALE GENOMIC DNA]</scope>
    <source>
        <strain evidence="2 3">AT_MEX2019</strain>
        <tissue evidence="2">Muscle</tissue>
    </source>
</reference>
<name>A0ABU7AYA6_9TELE</name>
<evidence type="ECO:0000313" key="3">
    <source>
        <dbReference type="Proteomes" id="UP001345963"/>
    </source>
</evidence>
<protein>
    <submittedName>
        <fullName evidence="2">Uncharacterized protein</fullName>
    </submittedName>
</protein>
<accession>A0ABU7AYA6</accession>
<evidence type="ECO:0000256" key="1">
    <source>
        <dbReference type="SAM" id="MobiDB-lite"/>
    </source>
</evidence>
<feature type="region of interest" description="Disordered" evidence="1">
    <location>
        <begin position="1"/>
        <end position="25"/>
    </location>
</feature>
<keyword evidence="3" id="KW-1185">Reference proteome</keyword>
<dbReference type="Proteomes" id="UP001345963">
    <property type="component" value="Unassembled WGS sequence"/>
</dbReference>
<sequence>MALSQSVALMGDAPPPPSRRARSGLGAAWEKEASGCHQDCYLLGSLVCIVCQALPHSSSVSHLFTQADIHTGRKHVNFIVLIALPIRKPDYRNNSQKCLLNIFNI</sequence>
<organism evidence="2 3">
    <name type="scientific">Ataeniobius toweri</name>
    <dbReference type="NCBI Taxonomy" id="208326"/>
    <lineage>
        <taxon>Eukaryota</taxon>
        <taxon>Metazoa</taxon>
        <taxon>Chordata</taxon>
        <taxon>Craniata</taxon>
        <taxon>Vertebrata</taxon>
        <taxon>Euteleostomi</taxon>
        <taxon>Actinopterygii</taxon>
        <taxon>Neopterygii</taxon>
        <taxon>Teleostei</taxon>
        <taxon>Neoteleostei</taxon>
        <taxon>Acanthomorphata</taxon>
        <taxon>Ovalentaria</taxon>
        <taxon>Atherinomorphae</taxon>
        <taxon>Cyprinodontiformes</taxon>
        <taxon>Goodeidae</taxon>
        <taxon>Ataeniobius</taxon>
    </lineage>
</organism>